<reference evidence="1" key="1">
    <citation type="journal article" date="2017" name="Nature">
        <title>The genome of Chenopodium quinoa.</title>
        <authorList>
            <person name="Jarvis D.E."/>
            <person name="Ho Y.S."/>
            <person name="Lightfoot D.J."/>
            <person name="Schmoeckel S.M."/>
            <person name="Li B."/>
            <person name="Borm T.J.A."/>
            <person name="Ohyanagi H."/>
            <person name="Mineta K."/>
            <person name="Michell C.T."/>
            <person name="Saber N."/>
            <person name="Kharbatia N.M."/>
            <person name="Rupper R.R."/>
            <person name="Sharp A.R."/>
            <person name="Dally N."/>
            <person name="Boughton B.A."/>
            <person name="Woo Y.H."/>
            <person name="Gao G."/>
            <person name="Schijlen E.G.W.M."/>
            <person name="Guo X."/>
            <person name="Momin A.A."/>
            <person name="Negrao S."/>
            <person name="Al-Babili S."/>
            <person name="Gehring C."/>
            <person name="Roessner U."/>
            <person name="Jung C."/>
            <person name="Murphy K."/>
            <person name="Arold S.T."/>
            <person name="Gojobori T."/>
            <person name="van der Linden C.G."/>
            <person name="van Loo E.N."/>
            <person name="Jellen E.N."/>
            <person name="Maughan P.J."/>
            <person name="Tester M."/>
        </authorList>
    </citation>
    <scope>NUCLEOTIDE SEQUENCE [LARGE SCALE GENOMIC DNA]</scope>
    <source>
        <strain evidence="1">cv. PI 614886</strain>
    </source>
</reference>
<dbReference type="AlphaFoldDB" id="A0A803NDJ7"/>
<evidence type="ECO:0000313" key="1">
    <source>
        <dbReference type="EnsemblPlants" id="AUR62044194-RA:cds"/>
    </source>
</evidence>
<organism evidence="1 2">
    <name type="scientific">Chenopodium quinoa</name>
    <name type="common">Quinoa</name>
    <dbReference type="NCBI Taxonomy" id="63459"/>
    <lineage>
        <taxon>Eukaryota</taxon>
        <taxon>Viridiplantae</taxon>
        <taxon>Streptophyta</taxon>
        <taxon>Embryophyta</taxon>
        <taxon>Tracheophyta</taxon>
        <taxon>Spermatophyta</taxon>
        <taxon>Magnoliopsida</taxon>
        <taxon>eudicotyledons</taxon>
        <taxon>Gunneridae</taxon>
        <taxon>Pentapetalae</taxon>
        <taxon>Caryophyllales</taxon>
        <taxon>Chenopodiaceae</taxon>
        <taxon>Chenopodioideae</taxon>
        <taxon>Atripliceae</taxon>
        <taxon>Chenopodium</taxon>
    </lineage>
</organism>
<reference evidence="1" key="2">
    <citation type="submission" date="2021-03" db="UniProtKB">
        <authorList>
            <consortium name="EnsemblPlants"/>
        </authorList>
    </citation>
    <scope>IDENTIFICATION</scope>
</reference>
<dbReference type="Gramene" id="AUR62044194-RA">
    <property type="protein sequence ID" value="AUR62044194-RA:cds"/>
    <property type="gene ID" value="AUR62044194"/>
</dbReference>
<name>A0A803NDJ7_CHEQI</name>
<proteinExistence type="predicted"/>
<sequence>MSVWGKLRGGRGESVTVRGERGLLGEDGVDADPVALDFHCARQVTAVSRSDESGGVRGGVAAGNILLGQTIFDGVVQLASIESNNSQMTEEVPDLNNSATVQSLMLPLQKLNLHIRRFALQSPRFALHQLRFVLHRDELYSSYEICIDSEEVPLVNPEADYESLKAELDAKVNGEDNVGLSADQVLLNTQFLNLCKDKIQRIDRHFWSGSVVTDRPTLSSGYYTVLTQKGTKPEGVKWGQVWANGAADDTTARKWIVAFDTAAGKAYAEAGPMGPVDWNVVEVKLGMSGSKTEHTDPILGGNVLATIDGLKAYAHFR</sequence>
<dbReference type="EnsemblPlants" id="AUR62044194-RA">
    <property type="protein sequence ID" value="AUR62044194-RA:cds"/>
    <property type="gene ID" value="AUR62044194"/>
</dbReference>
<evidence type="ECO:0000313" key="2">
    <source>
        <dbReference type="Proteomes" id="UP000596660"/>
    </source>
</evidence>
<accession>A0A803NDJ7</accession>
<protein>
    <submittedName>
        <fullName evidence="1">Uncharacterized protein</fullName>
    </submittedName>
</protein>
<dbReference type="Proteomes" id="UP000596660">
    <property type="component" value="Unplaced"/>
</dbReference>
<keyword evidence="2" id="KW-1185">Reference proteome</keyword>